<evidence type="ECO:0000256" key="3">
    <source>
        <dbReference type="ARBA" id="ARBA00022989"/>
    </source>
</evidence>
<evidence type="ECO:0000313" key="6">
    <source>
        <dbReference type="EMBL" id="SON48429.1"/>
    </source>
</evidence>
<dbReference type="Pfam" id="PF04191">
    <property type="entry name" value="PEMT"/>
    <property type="match status" value="1"/>
</dbReference>
<evidence type="ECO:0000256" key="5">
    <source>
        <dbReference type="SAM" id="Phobius"/>
    </source>
</evidence>
<dbReference type="Proteomes" id="UP000235828">
    <property type="component" value="Chromosome A"/>
</dbReference>
<dbReference type="InterPro" id="IPR007318">
    <property type="entry name" value="Phopholipid_MeTrfase"/>
</dbReference>
<evidence type="ECO:0000256" key="1">
    <source>
        <dbReference type="ARBA" id="ARBA00004127"/>
    </source>
</evidence>
<evidence type="ECO:0000256" key="4">
    <source>
        <dbReference type="ARBA" id="ARBA00023136"/>
    </source>
</evidence>
<dbReference type="GO" id="GO:0012505">
    <property type="term" value="C:endomembrane system"/>
    <property type="evidence" value="ECO:0007669"/>
    <property type="project" value="UniProtKB-SubCell"/>
</dbReference>
<feature type="transmembrane region" description="Helical" evidence="5">
    <location>
        <begin position="92"/>
        <end position="122"/>
    </location>
</feature>
<protein>
    <recommendedName>
        <fullName evidence="8">Isoprenylcysteine carboxylmethyltransferase family protein</fullName>
    </recommendedName>
</protein>
<accession>A0A2N8Z941</accession>
<proteinExistence type="predicted"/>
<dbReference type="RefSeq" id="WP_231897848.1">
    <property type="nucleotide sequence ID" value="NZ_LT960611.1"/>
</dbReference>
<dbReference type="KEGG" id="vta:A0450"/>
<dbReference type="Gene3D" id="1.20.120.1630">
    <property type="match status" value="1"/>
</dbReference>
<dbReference type="AlphaFoldDB" id="A0A2N8Z941"/>
<evidence type="ECO:0000313" key="7">
    <source>
        <dbReference type="Proteomes" id="UP000235828"/>
    </source>
</evidence>
<keyword evidence="7" id="KW-1185">Reference proteome</keyword>
<dbReference type="GO" id="GO:0016740">
    <property type="term" value="F:transferase activity"/>
    <property type="evidence" value="ECO:0007669"/>
    <property type="project" value="UniProtKB-ARBA"/>
</dbReference>
<reference evidence="6 7" key="1">
    <citation type="submission" date="2017-10" db="EMBL/GenBank/DDBJ databases">
        <authorList>
            <person name="Banno H."/>
            <person name="Chua N.-H."/>
        </authorList>
    </citation>
    <scope>NUCLEOTIDE SEQUENCE [LARGE SCALE GENOMIC DNA]</scope>
    <source>
        <strain evidence="6">Vibrio tapetis CECT4600</strain>
    </source>
</reference>
<dbReference type="PANTHER" id="PTHR12714">
    <property type="entry name" value="PROTEIN-S ISOPRENYLCYSTEINE O-METHYLTRANSFERASE"/>
    <property type="match status" value="1"/>
</dbReference>
<gene>
    <name evidence="6" type="ORF">VTAP4600_A0450</name>
</gene>
<evidence type="ECO:0008006" key="8">
    <source>
        <dbReference type="Google" id="ProtNLM"/>
    </source>
</evidence>
<sequence>MDRLELKVPPVVVFFLALVLMWWSVVSWPSLAFELPWRAVFVMICVASSGYIGIAGVLEFRRHQTTVNPHTPNNASTIVDTGIFKYTRNPMYLGLVVLLIGALFYWSSLASLWVIVAFIGYLNRFQISAEERILSEKYGSQYTDYLTKVRRWI</sequence>
<dbReference type="EMBL" id="LT960611">
    <property type="protein sequence ID" value="SON48429.1"/>
    <property type="molecule type" value="Genomic_DNA"/>
</dbReference>
<feature type="transmembrane region" description="Helical" evidence="5">
    <location>
        <begin position="37"/>
        <end position="58"/>
    </location>
</feature>
<name>A0A2N8Z941_9VIBR</name>
<organism evidence="6 7">
    <name type="scientific">Vibrio tapetis subsp. tapetis</name>
    <dbReference type="NCBI Taxonomy" id="1671868"/>
    <lineage>
        <taxon>Bacteria</taxon>
        <taxon>Pseudomonadati</taxon>
        <taxon>Pseudomonadota</taxon>
        <taxon>Gammaproteobacteria</taxon>
        <taxon>Vibrionales</taxon>
        <taxon>Vibrionaceae</taxon>
        <taxon>Vibrio</taxon>
    </lineage>
</organism>
<keyword evidence="4 5" id="KW-0472">Membrane</keyword>
<dbReference type="PANTHER" id="PTHR12714:SF24">
    <property type="entry name" value="SLR1182 PROTEIN"/>
    <property type="match status" value="1"/>
</dbReference>
<keyword evidence="3 5" id="KW-1133">Transmembrane helix</keyword>
<comment type="subcellular location">
    <subcellularLocation>
        <location evidence="1">Endomembrane system</location>
        <topology evidence="1">Multi-pass membrane protein</topology>
    </subcellularLocation>
</comment>
<keyword evidence="2 5" id="KW-0812">Transmembrane</keyword>
<evidence type="ECO:0000256" key="2">
    <source>
        <dbReference type="ARBA" id="ARBA00022692"/>
    </source>
</evidence>
<feature type="transmembrane region" description="Helical" evidence="5">
    <location>
        <begin position="12"/>
        <end position="31"/>
    </location>
</feature>